<proteinExistence type="inferred from homology"/>
<evidence type="ECO:0000256" key="2">
    <source>
        <dbReference type="ARBA" id="ARBA00022515"/>
    </source>
</evidence>
<dbReference type="InterPro" id="IPR034151">
    <property type="entry name" value="TOPRIM_DnaG_bac"/>
</dbReference>
<evidence type="ECO:0000256" key="4">
    <source>
        <dbReference type="ARBA" id="ARBA00022695"/>
    </source>
</evidence>
<evidence type="ECO:0000256" key="11">
    <source>
        <dbReference type="ARBA" id="ARBA00023163"/>
    </source>
</evidence>
<dbReference type="GO" id="GO:0003677">
    <property type="term" value="F:DNA binding"/>
    <property type="evidence" value="ECO:0007669"/>
    <property type="project" value="UniProtKB-KW"/>
</dbReference>
<evidence type="ECO:0000256" key="12">
    <source>
        <dbReference type="HAMAP-Rule" id="MF_00974"/>
    </source>
</evidence>
<keyword evidence="10 12" id="KW-0238">DNA-binding</keyword>
<dbReference type="CDD" id="cd03364">
    <property type="entry name" value="TOPRIM_DnaG_primases"/>
    <property type="match status" value="1"/>
</dbReference>
<dbReference type="EMBL" id="QFQP01000028">
    <property type="protein sequence ID" value="PZR07841.1"/>
    <property type="molecule type" value="Genomic_DNA"/>
</dbReference>
<dbReference type="SUPFAM" id="SSF57783">
    <property type="entry name" value="Zinc beta-ribbon"/>
    <property type="match status" value="1"/>
</dbReference>
<dbReference type="HAMAP" id="MF_00974">
    <property type="entry name" value="DNA_primase_DnaG"/>
    <property type="match status" value="1"/>
</dbReference>
<dbReference type="Gene3D" id="3.90.980.10">
    <property type="entry name" value="DNA primase, catalytic core, N-terminal domain"/>
    <property type="match status" value="1"/>
</dbReference>
<keyword evidence="3 12" id="KW-0808">Transferase</keyword>
<keyword evidence="6" id="KW-0479">Metal-binding</keyword>
<evidence type="ECO:0000256" key="1">
    <source>
        <dbReference type="ARBA" id="ARBA00022478"/>
    </source>
</evidence>
<accession>A0A2W5VCP2</accession>
<dbReference type="EC" id="2.7.7.101" evidence="12"/>
<dbReference type="InterPro" id="IPR050219">
    <property type="entry name" value="DnaG_primase"/>
</dbReference>
<evidence type="ECO:0000256" key="7">
    <source>
        <dbReference type="ARBA" id="ARBA00022771"/>
    </source>
</evidence>
<keyword evidence="2 12" id="KW-0639">Primosome</keyword>
<dbReference type="GO" id="GO:0006269">
    <property type="term" value="P:DNA replication, synthesis of primer"/>
    <property type="evidence" value="ECO:0007669"/>
    <property type="project" value="UniProtKB-UniRule"/>
</dbReference>
<evidence type="ECO:0000259" key="13">
    <source>
        <dbReference type="PROSITE" id="PS50880"/>
    </source>
</evidence>
<dbReference type="Pfam" id="PF10410">
    <property type="entry name" value="DnaB_bind"/>
    <property type="match status" value="1"/>
</dbReference>
<dbReference type="SUPFAM" id="SSF56731">
    <property type="entry name" value="DNA primase core"/>
    <property type="match status" value="1"/>
</dbReference>
<comment type="function">
    <text evidence="12">RNA polymerase that catalyzes the synthesis of short RNA molecules used as primers for DNA polymerase during DNA replication.</text>
</comment>
<dbReference type="GO" id="GO:1990077">
    <property type="term" value="C:primosome complex"/>
    <property type="evidence" value="ECO:0007669"/>
    <property type="project" value="UniProtKB-KW"/>
</dbReference>
<comment type="similarity">
    <text evidence="12">Belongs to the DnaG primase family.</text>
</comment>
<feature type="domain" description="Toprim" evidence="13">
    <location>
        <begin position="254"/>
        <end position="347"/>
    </location>
</feature>
<keyword evidence="11 12" id="KW-0804">Transcription</keyword>
<dbReference type="GO" id="GO:0000428">
    <property type="term" value="C:DNA-directed RNA polymerase complex"/>
    <property type="evidence" value="ECO:0007669"/>
    <property type="project" value="UniProtKB-KW"/>
</dbReference>
<evidence type="ECO:0000256" key="3">
    <source>
        <dbReference type="ARBA" id="ARBA00022679"/>
    </source>
</evidence>
<comment type="caution">
    <text evidence="14">The sequence shown here is derived from an EMBL/GenBank/DDBJ whole genome shotgun (WGS) entry which is preliminary data.</text>
</comment>
<dbReference type="InterPro" id="IPR006171">
    <property type="entry name" value="TOPRIM_dom"/>
</dbReference>
<dbReference type="SMART" id="SM00493">
    <property type="entry name" value="TOPRIM"/>
    <property type="match status" value="1"/>
</dbReference>
<dbReference type="GO" id="GO:0003899">
    <property type="term" value="F:DNA-directed RNA polymerase activity"/>
    <property type="evidence" value="ECO:0007669"/>
    <property type="project" value="UniProtKB-UniRule"/>
</dbReference>
<evidence type="ECO:0000256" key="5">
    <source>
        <dbReference type="ARBA" id="ARBA00022705"/>
    </source>
</evidence>
<dbReference type="InterPro" id="IPR019475">
    <property type="entry name" value="DNA_primase_DnaB-bd"/>
</dbReference>
<dbReference type="InterPro" id="IPR013264">
    <property type="entry name" value="DNAG_N"/>
</dbReference>
<dbReference type="GO" id="GO:0008270">
    <property type="term" value="F:zinc ion binding"/>
    <property type="evidence" value="ECO:0007669"/>
    <property type="project" value="UniProtKB-KW"/>
</dbReference>
<dbReference type="PANTHER" id="PTHR30313">
    <property type="entry name" value="DNA PRIMASE"/>
    <property type="match status" value="1"/>
</dbReference>
<reference evidence="14 15" key="1">
    <citation type="submission" date="2017-08" db="EMBL/GenBank/DDBJ databases">
        <title>Infants hospitalized years apart are colonized by the same room-sourced microbial strains.</title>
        <authorList>
            <person name="Brooks B."/>
            <person name="Olm M.R."/>
            <person name="Firek B.A."/>
            <person name="Baker R."/>
            <person name="Thomas B.C."/>
            <person name="Morowitz M.J."/>
            <person name="Banfield J.F."/>
        </authorList>
    </citation>
    <scope>NUCLEOTIDE SEQUENCE [LARGE SCALE GENOMIC DNA]</scope>
    <source>
        <strain evidence="14">S2_003_000_R2_14</strain>
    </source>
</reference>
<name>A0A2W5VCP2_9BACT</name>
<evidence type="ECO:0000313" key="15">
    <source>
        <dbReference type="Proteomes" id="UP000249061"/>
    </source>
</evidence>
<evidence type="ECO:0000313" key="14">
    <source>
        <dbReference type="EMBL" id="PZR07841.1"/>
    </source>
</evidence>
<dbReference type="Gene3D" id="3.40.1360.10">
    <property type="match status" value="1"/>
</dbReference>
<keyword evidence="8" id="KW-0862">Zinc</keyword>
<keyword evidence="9" id="KW-0460">Magnesium</keyword>
<comment type="caution">
    <text evidence="12">Lacks conserved residue(s) required for the propagation of feature annotation.</text>
</comment>
<dbReference type="Pfam" id="PF13155">
    <property type="entry name" value="Toprim_2"/>
    <property type="match status" value="1"/>
</dbReference>
<dbReference type="Pfam" id="PF08275">
    <property type="entry name" value="DNAG_N"/>
    <property type="match status" value="1"/>
</dbReference>
<gene>
    <name evidence="12 14" type="primary">dnaG</name>
    <name evidence="14" type="ORF">DI536_26110</name>
</gene>
<keyword evidence="1 12" id="KW-0240">DNA-directed RNA polymerase</keyword>
<evidence type="ECO:0000256" key="10">
    <source>
        <dbReference type="ARBA" id="ARBA00023125"/>
    </source>
</evidence>
<dbReference type="SMART" id="SM00400">
    <property type="entry name" value="ZnF_CHCC"/>
    <property type="match status" value="1"/>
</dbReference>
<dbReference type="PANTHER" id="PTHR30313:SF2">
    <property type="entry name" value="DNA PRIMASE"/>
    <property type="match status" value="1"/>
</dbReference>
<dbReference type="GO" id="GO:0005737">
    <property type="term" value="C:cytoplasm"/>
    <property type="evidence" value="ECO:0007669"/>
    <property type="project" value="TreeGrafter"/>
</dbReference>
<evidence type="ECO:0000256" key="9">
    <source>
        <dbReference type="ARBA" id="ARBA00022842"/>
    </source>
</evidence>
<sequence>MHISDAKLQEVRERADLVALVQRHGVELKKAGRAYRGLCPFHGEKSPSFHVWPDGHFFCFGCQASGDAIGFVQRLLGKPFLETVRDLAAELGIELDQVADPAFVERQQVKDATDFAQQHFVERLWDPIIGRAARDYLHGRGLTDDIIRTFGLGWAPLAWTELADKLRERGLLSFGERAGLVSPRQKGEGYYDMFRGRVMIPIRAPEGRVIAFGGRLLLGEDGPKYLNSKENRLYNKSDTLYGTDVARDEIRKRKSAVLCEGYFDAIGMHHAGVKNAVALCSTALTPGHLALLHRLDAKELVLLLDGDEAGRKAVERLAGVILAAGVPARVAALPDGHDPDTWAREVGEEIVHTTLRQAPSLTNYLFTTLLPKGALSDFEEKMAALDRMRPIAAQLQVGLARAAFVGSLAKWFGLPGSTLELELKGRAAAPVKPQPKIVRRSPREVLEFKWVSLILRRPELLKADNLRAVDEISHAGLRRLVGGLQFGRPVADAVFDAPEDMKLEFDRWRPDVNRLTDEQAEQAFATKSLELKRAALDERLEQIRVALENVPGGNVDLTPESTALLAERSALTAAKEKLKSQK</sequence>
<evidence type="ECO:0000256" key="6">
    <source>
        <dbReference type="ARBA" id="ARBA00022723"/>
    </source>
</evidence>
<keyword evidence="7" id="KW-0863">Zinc-finger</keyword>
<dbReference type="InterPro" id="IPR036977">
    <property type="entry name" value="DNA_primase_Znf_CHC2"/>
</dbReference>
<dbReference type="AlphaFoldDB" id="A0A2W5VCP2"/>
<dbReference type="PROSITE" id="PS50880">
    <property type="entry name" value="TOPRIM"/>
    <property type="match status" value="1"/>
</dbReference>
<dbReference type="InterPro" id="IPR030846">
    <property type="entry name" value="DnaG_bac"/>
</dbReference>
<dbReference type="Gene3D" id="3.90.580.10">
    <property type="entry name" value="Zinc finger, CHC2-type domain"/>
    <property type="match status" value="1"/>
</dbReference>
<comment type="catalytic activity">
    <reaction evidence="12">
        <text>ssDNA + n NTP = ssDNA/pppN(pN)n-1 hybrid + (n-1) diphosphate.</text>
        <dbReference type="EC" id="2.7.7.101"/>
    </reaction>
</comment>
<keyword evidence="4 12" id="KW-0548">Nucleotidyltransferase</keyword>
<protein>
    <recommendedName>
        <fullName evidence="12">DNA primase</fullName>
        <ecNumber evidence="12">2.7.7.101</ecNumber>
    </recommendedName>
</protein>
<dbReference type="InterPro" id="IPR037068">
    <property type="entry name" value="DNA_primase_core_N_sf"/>
</dbReference>
<dbReference type="Pfam" id="PF01807">
    <property type="entry name" value="Zn_ribbon_DnaG"/>
    <property type="match status" value="1"/>
</dbReference>
<keyword evidence="5 12" id="KW-0235">DNA replication</keyword>
<evidence type="ECO:0000256" key="8">
    <source>
        <dbReference type="ARBA" id="ARBA00022833"/>
    </source>
</evidence>
<dbReference type="NCBIfam" id="TIGR01391">
    <property type="entry name" value="dnaG"/>
    <property type="match status" value="1"/>
</dbReference>
<dbReference type="Proteomes" id="UP000249061">
    <property type="component" value="Unassembled WGS sequence"/>
</dbReference>
<dbReference type="InterPro" id="IPR002694">
    <property type="entry name" value="Znf_CHC2"/>
</dbReference>
<dbReference type="InterPro" id="IPR006295">
    <property type="entry name" value="DNA_primase_DnaG"/>
</dbReference>
<organism evidence="14 15">
    <name type="scientific">Archangium gephyra</name>
    <dbReference type="NCBI Taxonomy" id="48"/>
    <lineage>
        <taxon>Bacteria</taxon>
        <taxon>Pseudomonadati</taxon>
        <taxon>Myxococcota</taxon>
        <taxon>Myxococcia</taxon>
        <taxon>Myxococcales</taxon>
        <taxon>Cystobacterineae</taxon>
        <taxon>Archangiaceae</taxon>
        <taxon>Archangium</taxon>
    </lineage>
</organism>
<comment type="subunit">
    <text evidence="12">Monomer. Interacts with DnaB.</text>
</comment>